<dbReference type="SMART" id="SM00066">
    <property type="entry name" value="GAL4"/>
    <property type="match status" value="1"/>
</dbReference>
<evidence type="ECO:0000313" key="9">
    <source>
        <dbReference type="Proteomes" id="UP001163798"/>
    </source>
</evidence>
<dbReference type="PANTHER" id="PTHR47338:SF29">
    <property type="entry name" value="ZN(2)-C6 FUNGAL-TYPE DOMAIN-CONTAINING PROTEIN"/>
    <property type="match status" value="1"/>
</dbReference>
<dbReference type="Gene3D" id="4.10.240.10">
    <property type="entry name" value="Zn(2)-C6 fungal-type DNA-binding domain"/>
    <property type="match status" value="1"/>
</dbReference>
<organism evidence="8 9">
    <name type="scientific">Lentinula aff. detonsa</name>
    <dbReference type="NCBI Taxonomy" id="2804958"/>
    <lineage>
        <taxon>Eukaryota</taxon>
        <taxon>Fungi</taxon>
        <taxon>Dikarya</taxon>
        <taxon>Basidiomycota</taxon>
        <taxon>Agaricomycotina</taxon>
        <taxon>Agaricomycetes</taxon>
        <taxon>Agaricomycetidae</taxon>
        <taxon>Agaricales</taxon>
        <taxon>Marasmiineae</taxon>
        <taxon>Omphalotaceae</taxon>
        <taxon>Lentinula</taxon>
    </lineage>
</organism>
<feature type="compositionally biased region" description="Basic and acidic residues" evidence="6">
    <location>
        <begin position="103"/>
        <end position="115"/>
    </location>
</feature>
<dbReference type="Proteomes" id="UP001163798">
    <property type="component" value="Unassembled WGS sequence"/>
</dbReference>
<dbReference type="GO" id="GO:0005634">
    <property type="term" value="C:nucleus"/>
    <property type="evidence" value="ECO:0007669"/>
    <property type="project" value="UniProtKB-SubCell"/>
</dbReference>
<evidence type="ECO:0000256" key="1">
    <source>
        <dbReference type="ARBA" id="ARBA00004123"/>
    </source>
</evidence>
<dbReference type="PROSITE" id="PS00463">
    <property type="entry name" value="ZN2_CY6_FUNGAL_1"/>
    <property type="match status" value="1"/>
</dbReference>
<dbReference type="CDD" id="cd12148">
    <property type="entry name" value="fungal_TF_MHR"/>
    <property type="match status" value="1"/>
</dbReference>
<evidence type="ECO:0000256" key="3">
    <source>
        <dbReference type="ARBA" id="ARBA00023015"/>
    </source>
</evidence>
<sequence>MTSSSSQPPHTPPGTGTSKPLKRGKACLTCRFLKIRCDGARPICGPCQRTPKDDPCEYADGPGRSRTRALEETVSRLEARLREYEHPEETPPVALHNPYEQGPGHESDTTIRIKVDTPSSSHSNHSSPSSPFSVTSSLASIPSPRPGGSSGSSERKGSSSPAGEPRIALPATRNLLEWFLTHALSFGFFLNIPRFTNSALLPLDFGHQSRPCPGLLSTVYLWGIHLSPQTQHKDLEHTLLMRAISDTASDLSTSNPHPHRFMHTIQAETLLGYYFFRNGQILEAKRHTSSAASLALGCGLNTFRSSRQQEQWGSNSISASVPDGSIRLPPSQDAIEEGERINAFWTVFTLYRDLAVAVDPPRSVCGVFDAPGCQIDTPWPLDMDIYKQNILPPRGSSTVHDYLNHIQQREDEHQLASTMNMVTKASLLLHQASFVAGQYHPNMPARDAQALLAAFQSVRHLIESLRSQLSPLEEINPGSQNISTVREIHLAHSLIHGALIRLNETFSDSDADCRHTCVKSAQAMIHGGGLNVAEFGCVTPILGTLWTLACQALFSEVARLRSMRSSHHLHAGSEIESKRDLLLGREDSLLASLQQGLSALTFFSINSALMSKSFLCSTLSNPRYSVCDRVINTNDLQEYADLKSTEDMVAGGRSQIGSESWHDCSSAWDIRQPPSLPSSSNTSNHSNPVHFPDYVAQVESVGAALSSSQSRDTLPMKKTWESLTSTQTSNQNCCGEPNCPHTSQRIMYHTSYALGHAGLGQRTVVA</sequence>
<evidence type="ECO:0000259" key="7">
    <source>
        <dbReference type="PROSITE" id="PS50048"/>
    </source>
</evidence>
<protein>
    <recommendedName>
        <fullName evidence="7">Zn(2)-C6 fungal-type domain-containing protein</fullName>
    </recommendedName>
</protein>
<dbReference type="PANTHER" id="PTHR47338">
    <property type="entry name" value="ZN(II)2CYS6 TRANSCRIPTION FACTOR (EUROFUNG)-RELATED"/>
    <property type="match status" value="1"/>
</dbReference>
<feature type="compositionally biased region" description="Low complexity" evidence="6">
    <location>
        <begin position="1"/>
        <end position="19"/>
    </location>
</feature>
<dbReference type="GO" id="GO:0000981">
    <property type="term" value="F:DNA-binding transcription factor activity, RNA polymerase II-specific"/>
    <property type="evidence" value="ECO:0007669"/>
    <property type="project" value="InterPro"/>
</dbReference>
<name>A0AA38KAH9_9AGAR</name>
<evidence type="ECO:0000256" key="4">
    <source>
        <dbReference type="ARBA" id="ARBA00023163"/>
    </source>
</evidence>
<feature type="domain" description="Zn(2)-C6 fungal-type" evidence="7">
    <location>
        <begin position="26"/>
        <end position="58"/>
    </location>
</feature>
<gene>
    <name evidence="8" type="ORF">GGU10DRAFT_420087</name>
</gene>
<dbReference type="AlphaFoldDB" id="A0AA38KAH9"/>
<dbReference type="InterPro" id="IPR050815">
    <property type="entry name" value="TF_fung"/>
</dbReference>
<feature type="region of interest" description="Disordered" evidence="6">
    <location>
        <begin position="1"/>
        <end position="22"/>
    </location>
</feature>
<comment type="subcellular location">
    <subcellularLocation>
        <location evidence="1">Nucleus</location>
    </subcellularLocation>
</comment>
<evidence type="ECO:0000256" key="5">
    <source>
        <dbReference type="ARBA" id="ARBA00023242"/>
    </source>
</evidence>
<feature type="compositionally biased region" description="Basic and acidic residues" evidence="6">
    <location>
        <begin position="68"/>
        <end position="89"/>
    </location>
</feature>
<keyword evidence="4" id="KW-0804">Transcription</keyword>
<keyword evidence="5" id="KW-0539">Nucleus</keyword>
<dbReference type="PROSITE" id="PS50048">
    <property type="entry name" value="ZN2_CY6_FUNGAL_2"/>
    <property type="match status" value="1"/>
</dbReference>
<feature type="compositionally biased region" description="Low complexity" evidence="6">
    <location>
        <begin position="118"/>
        <end position="142"/>
    </location>
</feature>
<dbReference type="SUPFAM" id="SSF57701">
    <property type="entry name" value="Zn2/Cys6 DNA-binding domain"/>
    <property type="match status" value="1"/>
</dbReference>
<dbReference type="InterPro" id="IPR001138">
    <property type="entry name" value="Zn2Cys6_DnaBD"/>
</dbReference>
<evidence type="ECO:0000256" key="6">
    <source>
        <dbReference type="SAM" id="MobiDB-lite"/>
    </source>
</evidence>
<keyword evidence="3" id="KW-0805">Transcription regulation</keyword>
<proteinExistence type="predicted"/>
<feature type="region of interest" description="Disordered" evidence="6">
    <location>
        <begin position="47"/>
        <end position="166"/>
    </location>
</feature>
<evidence type="ECO:0000256" key="2">
    <source>
        <dbReference type="ARBA" id="ARBA00022723"/>
    </source>
</evidence>
<dbReference type="GO" id="GO:0008270">
    <property type="term" value="F:zinc ion binding"/>
    <property type="evidence" value="ECO:0007669"/>
    <property type="project" value="InterPro"/>
</dbReference>
<keyword evidence="2" id="KW-0479">Metal-binding</keyword>
<dbReference type="EMBL" id="MU793318">
    <property type="protein sequence ID" value="KAJ3786279.1"/>
    <property type="molecule type" value="Genomic_DNA"/>
</dbReference>
<dbReference type="CDD" id="cd00067">
    <property type="entry name" value="GAL4"/>
    <property type="match status" value="1"/>
</dbReference>
<dbReference type="InterPro" id="IPR036864">
    <property type="entry name" value="Zn2-C6_fun-type_DNA-bd_sf"/>
</dbReference>
<keyword evidence="9" id="KW-1185">Reference proteome</keyword>
<reference evidence="8" key="1">
    <citation type="submission" date="2022-08" db="EMBL/GenBank/DDBJ databases">
        <authorList>
            <consortium name="DOE Joint Genome Institute"/>
            <person name="Min B."/>
            <person name="Riley R."/>
            <person name="Sierra-Patev S."/>
            <person name="Naranjo-Ortiz M."/>
            <person name="Looney B."/>
            <person name="Konkel Z."/>
            <person name="Slot J.C."/>
            <person name="Sakamoto Y."/>
            <person name="Steenwyk J.L."/>
            <person name="Rokas A."/>
            <person name="Carro J."/>
            <person name="Camarero S."/>
            <person name="Ferreira P."/>
            <person name="Molpeceres G."/>
            <person name="Ruiz-Duenas F.J."/>
            <person name="Serrano A."/>
            <person name="Henrissat B."/>
            <person name="Drula E."/>
            <person name="Hughes K.W."/>
            <person name="Mata J.L."/>
            <person name="Ishikawa N.K."/>
            <person name="Vargas-Isla R."/>
            <person name="Ushijima S."/>
            <person name="Smith C.A."/>
            <person name="Ahrendt S."/>
            <person name="Andreopoulos W."/>
            <person name="He G."/>
            <person name="Labutti K."/>
            <person name="Lipzen A."/>
            <person name="Ng V."/>
            <person name="Sandor L."/>
            <person name="Barry K."/>
            <person name="Martinez A.T."/>
            <person name="Xiao Y."/>
            <person name="Gibbons J.G."/>
            <person name="Terashima K."/>
            <person name="Hibbett D.S."/>
            <person name="Grigoriev I.V."/>
        </authorList>
    </citation>
    <scope>NUCLEOTIDE SEQUENCE</scope>
    <source>
        <strain evidence="8">TFB10291</strain>
    </source>
</reference>
<evidence type="ECO:0000313" key="8">
    <source>
        <dbReference type="EMBL" id="KAJ3786279.1"/>
    </source>
</evidence>
<accession>A0AA38KAH9</accession>
<dbReference type="Pfam" id="PF00172">
    <property type="entry name" value="Zn_clus"/>
    <property type="match status" value="1"/>
</dbReference>
<comment type="caution">
    <text evidence="8">The sequence shown here is derived from an EMBL/GenBank/DDBJ whole genome shotgun (WGS) entry which is preliminary data.</text>
</comment>